<dbReference type="EMBL" id="LQQC01000008">
    <property type="protein sequence ID" value="KXZ58808.1"/>
    <property type="molecule type" value="Genomic_DNA"/>
</dbReference>
<protein>
    <submittedName>
        <fullName evidence="1">Uncharacterized protein</fullName>
    </submittedName>
</protein>
<dbReference type="PATRIC" id="fig|479117.4.peg.678"/>
<accession>A0A150HAE9</accession>
<keyword evidence="2" id="KW-1185">Reference proteome</keyword>
<evidence type="ECO:0000313" key="1">
    <source>
        <dbReference type="EMBL" id="KXZ58808.1"/>
    </source>
</evidence>
<dbReference type="AlphaFoldDB" id="A0A150HAE9"/>
<gene>
    <name evidence="1" type="ORF">Bravens_00680</name>
</gene>
<dbReference type="RefSeq" id="WP_062020287.1">
    <property type="nucleotide sequence ID" value="NZ_LQQC01000008.1"/>
</dbReference>
<proteinExistence type="predicted"/>
<evidence type="ECO:0000313" key="2">
    <source>
        <dbReference type="Proteomes" id="UP000243589"/>
    </source>
</evidence>
<dbReference type="Proteomes" id="UP000243589">
    <property type="component" value="Unassembled WGS sequence"/>
</dbReference>
<sequence>MTDQPTLKQQAEDFAGELTQTVHAVVADSPPFKVDSVDGGSKFVIQQDSKTGIELTVDSKPLLSLLVNYRCTADSKKRFLAVDKSAIAVYPGLQAQKEPLFRYEYQRDASQTPSAHLHIHAHRDAFTATMVRAGQTTKRGAKRAEDDPVPSLKELHFPLGGSRFRPCLEDVLEMLIEEFGLDHDKGPNGSREALRIGRAAWRRRQTGAAVRNDPESAANALRELGYDVKNPGEDVFSTVNYDRLKRM</sequence>
<name>A0A150HAE9_9MICO</name>
<comment type="caution">
    <text evidence="1">The sequence shown here is derived from an EMBL/GenBank/DDBJ whole genome shotgun (WGS) entry which is preliminary data.</text>
</comment>
<organism evidence="1 2">
    <name type="scientific">Brevibacterium ravenspurgense</name>
    <dbReference type="NCBI Taxonomy" id="479117"/>
    <lineage>
        <taxon>Bacteria</taxon>
        <taxon>Bacillati</taxon>
        <taxon>Actinomycetota</taxon>
        <taxon>Actinomycetes</taxon>
        <taxon>Micrococcales</taxon>
        <taxon>Brevibacteriaceae</taxon>
        <taxon>Brevibacterium</taxon>
    </lineage>
</organism>
<reference evidence="1 2" key="1">
    <citation type="submission" date="2016-01" db="EMBL/GenBank/DDBJ databases">
        <title>Use of Whole Genome Sequencing to ascertain that Brevibacterium massiliense (Roux, Raoult 2009) is a later heterotypic synonym of Brevibacterium ravenspurgense (Mages 2008).</title>
        <authorList>
            <person name="Bernier A.-M."/>
            <person name="Burdz T."/>
            <person name="Huynh C."/>
            <person name="Pachecho A.L."/>
            <person name="Wiebe D."/>
            <person name="Bonner C."/>
            <person name="Bernard K."/>
        </authorList>
    </citation>
    <scope>NUCLEOTIDE SEQUENCE [LARGE SCALE GENOMIC DNA]</scope>
    <source>
        <strain evidence="1 2">CCUG56047</strain>
    </source>
</reference>